<dbReference type="KEGG" id="mmar:MODMU_4181"/>
<evidence type="ECO:0000256" key="1">
    <source>
        <dbReference type="SAM" id="MobiDB-lite"/>
    </source>
</evidence>
<feature type="compositionally biased region" description="Low complexity" evidence="1">
    <location>
        <begin position="80"/>
        <end position="91"/>
    </location>
</feature>
<evidence type="ECO:0000313" key="3">
    <source>
        <dbReference type="EMBL" id="CCH89578.1"/>
    </source>
</evidence>
<keyword evidence="4" id="KW-1185">Reference proteome</keyword>
<dbReference type="EMBL" id="FO203431">
    <property type="protein sequence ID" value="CCH89578.1"/>
    <property type="molecule type" value="Genomic_DNA"/>
</dbReference>
<feature type="signal peptide" evidence="2">
    <location>
        <begin position="1"/>
        <end position="29"/>
    </location>
</feature>
<evidence type="ECO:0000256" key="2">
    <source>
        <dbReference type="SAM" id="SignalP"/>
    </source>
</evidence>
<gene>
    <name evidence="3" type="ordered locus">MODMU_4181</name>
</gene>
<dbReference type="AlphaFoldDB" id="I4F1R5"/>
<proteinExistence type="predicted"/>
<feature type="chain" id="PRO_5003689226" description="Excalibur calcium-binding domain-containing protein" evidence="2">
    <location>
        <begin position="30"/>
        <end position="141"/>
    </location>
</feature>
<name>I4F1R5_MODI5</name>
<dbReference type="Proteomes" id="UP000006461">
    <property type="component" value="Chromosome"/>
</dbReference>
<accession>I4F1R5</accession>
<dbReference type="HOGENOM" id="CLU_1833761_0_0_11"/>
<reference evidence="3 4" key="1">
    <citation type="journal article" date="2012" name="J. Bacteriol.">
        <title>Genome Sequence of Radiation-Resistant Modestobacter marinus Strain BC501, a Representative Actinobacterium That Thrives on Calcareous Stone Surfaces.</title>
        <authorList>
            <person name="Normand P."/>
            <person name="Gury J."/>
            <person name="Pujic P."/>
            <person name="Chouaia B."/>
            <person name="Crotti E."/>
            <person name="Brusetti L."/>
            <person name="Daffonchio D."/>
            <person name="Vacherie B."/>
            <person name="Barbe V."/>
            <person name="Medigue C."/>
            <person name="Calteau A."/>
            <person name="Ghodhbane-Gtari F."/>
            <person name="Essoussi I."/>
            <person name="Nouioui I."/>
            <person name="Abbassi-Ghozzi I."/>
            <person name="Gtari M."/>
        </authorList>
    </citation>
    <scope>NUCLEOTIDE SEQUENCE [LARGE SCALE GENOMIC DNA]</scope>
    <source>
        <strain evidence="4">BC 501</strain>
    </source>
</reference>
<dbReference type="STRING" id="477641.MODMU_4181"/>
<sequence length="141" mass="13500">MTMRLRSTAAAGVLFAAALSFGMSGTASAADLDCKDFPTQSAAQADLVANPSDPNGLDANDNGVACEDFDYAAAGAPAPVSTTAPTSATTGQVSTRPVGAVAAGDGSSSTDAGALPYVLGGLAFAGAGGAALAARRTRSAA</sequence>
<organism evidence="3 4">
    <name type="scientific">Modestobacter italicus (strain DSM 44449 / CECT 9708 / BC 501)</name>
    <dbReference type="NCBI Taxonomy" id="2732864"/>
    <lineage>
        <taxon>Bacteria</taxon>
        <taxon>Bacillati</taxon>
        <taxon>Actinomycetota</taxon>
        <taxon>Actinomycetes</taxon>
        <taxon>Geodermatophilales</taxon>
        <taxon>Geodermatophilaceae</taxon>
        <taxon>Modestobacter</taxon>
    </lineage>
</organism>
<protein>
    <recommendedName>
        <fullName evidence="5">Excalibur calcium-binding domain-containing protein</fullName>
    </recommendedName>
</protein>
<evidence type="ECO:0000313" key="4">
    <source>
        <dbReference type="Proteomes" id="UP000006461"/>
    </source>
</evidence>
<dbReference type="OrthoDB" id="5681216at2"/>
<feature type="region of interest" description="Disordered" evidence="1">
    <location>
        <begin position="80"/>
        <end position="108"/>
    </location>
</feature>
<evidence type="ECO:0008006" key="5">
    <source>
        <dbReference type="Google" id="ProtNLM"/>
    </source>
</evidence>
<keyword evidence="2" id="KW-0732">Signal</keyword>